<name>A0A2K4ZP50_9FIRM</name>
<organism evidence="2 3">
    <name type="scientific">Acetatifactor muris</name>
    <dbReference type="NCBI Taxonomy" id="879566"/>
    <lineage>
        <taxon>Bacteria</taxon>
        <taxon>Bacillati</taxon>
        <taxon>Bacillota</taxon>
        <taxon>Clostridia</taxon>
        <taxon>Lachnospirales</taxon>
        <taxon>Lachnospiraceae</taxon>
        <taxon>Acetatifactor</taxon>
    </lineage>
</organism>
<dbReference type="SUPFAM" id="SSF88659">
    <property type="entry name" value="Sigma3 and sigma4 domains of RNA polymerase sigma factors"/>
    <property type="match status" value="1"/>
</dbReference>
<evidence type="ECO:0000313" key="2">
    <source>
        <dbReference type="EMBL" id="SOY32263.1"/>
    </source>
</evidence>
<sequence>MNKERINTTNKKQGLSVCTEAYKEHIMYTFNGFCKTVIRFAALNAWRDRSRRRQKEISLEYLTEEKFYPLGTTDEYFEAPYEEYPITICGQTVILTNGELAAALLSLPERNREIIFLYFFGDYTQQEIGEMYGRCRSTTGYQIRRTLRLLQRKMEVLSHGESESFAL</sequence>
<dbReference type="Pfam" id="PF04545">
    <property type="entry name" value="Sigma70_r4"/>
    <property type="match status" value="1"/>
</dbReference>
<dbReference type="InterPro" id="IPR036388">
    <property type="entry name" value="WH-like_DNA-bd_sf"/>
</dbReference>
<dbReference type="AlphaFoldDB" id="A0A2K4ZP50"/>
<dbReference type="GO" id="GO:0003700">
    <property type="term" value="F:DNA-binding transcription factor activity"/>
    <property type="evidence" value="ECO:0007669"/>
    <property type="project" value="InterPro"/>
</dbReference>
<gene>
    <name evidence="2" type="ORF">AMURIS_05021</name>
</gene>
<keyword evidence="3" id="KW-1185">Reference proteome</keyword>
<dbReference type="InterPro" id="IPR007630">
    <property type="entry name" value="RNA_pol_sigma70_r4"/>
</dbReference>
<feature type="domain" description="RNA polymerase sigma-70 region 4" evidence="1">
    <location>
        <begin position="103"/>
        <end position="151"/>
    </location>
</feature>
<evidence type="ECO:0000313" key="3">
    <source>
        <dbReference type="Proteomes" id="UP000236311"/>
    </source>
</evidence>
<dbReference type="EMBL" id="OFSM01000044">
    <property type="protein sequence ID" value="SOY32263.1"/>
    <property type="molecule type" value="Genomic_DNA"/>
</dbReference>
<reference evidence="2 3" key="1">
    <citation type="submission" date="2018-01" db="EMBL/GenBank/DDBJ databases">
        <authorList>
            <person name="Gaut B.S."/>
            <person name="Morton B.R."/>
            <person name="Clegg M.T."/>
            <person name="Duvall M.R."/>
        </authorList>
    </citation>
    <scope>NUCLEOTIDE SEQUENCE [LARGE SCALE GENOMIC DNA]</scope>
    <source>
        <strain evidence="2">GP69</strain>
    </source>
</reference>
<dbReference type="GO" id="GO:0006352">
    <property type="term" value="P:DNA-templated transcription initiation"/>
    <property type="evidence" value="ECO:0007669"/>
    <property type="project" value="InterPro"/>
</dbReference>
<dbReference type="InterPro" id="IPR013324">
    <property type="entry name" value="RNA_pol_sigma_r3/r4-like"/>
</dbReference>
<dbReference type="Gene3D" id="1.10.10.10">
    <property type="entry name" value="Winged helix-like DNA-binding domain superfamily/Winged helix DNA-binding domain"/>
    <property type="match status" value="1"/>
</dbReference>
<evidence type="ECO:0000259" key="1">
    <source>
        <dbReference type="Pfam" id="PF04545"/>
    </source>
</evidence>
<accession>A0A2K4ZP50</accession>
<protein>
    <submittedName>
        <fullName evidence="2">RNA polymerase sigma factor</fullName>
    </submittedName>
</protein>
<dbReference type="Proteomes" id="UP000236311">
    <property type="component" value="Unassembled WGS sequence"/>
</dbReference>
<proteinExistence type="predicted"/>